<dbReference type="PROSITE" id="PS00098">
    <property type="entry name" value="THIOLASE_1"/>
    <property type="match status" value="1"/>
</dbReference>
<evidence type="ECO:0000259" key="6">
    <source>
        <dbReference type="Pfam" id="PF00108"/>
    </source>
</evidence>
<evidence type="ECO:0000313" key="8">
    <source>
        <dbReference type="EMBL" id="SLM28535.1"/>
    </source>
</evidence>
<reference evidence="8 9" key="1">
    <citation type="submission" date="2017-03" db="EMBL/GenBank/DDBJ databases">
        <authorList>
            <person name="Afonso C.L."/>
            <person name="Miller P.J."/>
            <person name="Scott M.A."/>
            <person name="Spackman E."/>
            <person name="Goraichik I."/>
            <person name="Dimitrov K.M."/>
            <person name="Suarez D.L."/>
            <person name="Swayne D.E."/>
        </authorList>
    </citation>
    <scope>NUCLEOTIDE SEQUENCE [LARGE SCALE GENOMIC DNA]</scope>
    <source>
        <strain evidence="8">PRJEB14757</strain>
    </source>
</reference>
<dbReference type="EC" id="2.3.1.9" evidence="8"/>
<protein>
    <submittedName>
        <fullName evidence="8">Acetyl-CoA acetyltransferase</fullName>
        <ecNumber evidence="8">2.3.1.9</ecNumber>
    </submittedName>
</protein>
<dbReference type="InterPro" id="IPR020617">
    <property type="entry name" value="Thiolase_C"/>
</dbReference>
<feature type="domain" description="Thiolase N-terminal" evidence="6">
    <location>
        <begin position="30"/>
        <end position="176"/>
    </location>
</feature>
<feature type="active site" description="Proton acceptor" evidence="4">
    <location>
        <position position="428"/>
    </location>
</feature>
<dbReference type="CDD" id="cd00751">
    <property type="entry name" value="thiolase"/>
    <property type="match status" value="1"/>
</dbReference>
<keyword evidence="9" id="KW-1185">Reference proteome</keyword>
<dbReference type="SUPFAM" id="SSF53901">
    <property type="entry name" value="Thiolase-like"/>
    <property type="match status" value="2"/>
</dbReference>
<dbReference type="AlphaFoldDB" id="A0A1W1H828"/>
<dbReference type="Proteomes" id="UP000191931">
    <property type="component" value="Unassembled WGS sequence"/>
</dbReference>
<dbReference type="GO" id="GO:0003985">
    <property type="term" value="F:acetyl-CoA C-acetyltransferase activity"/>
    <property type="evidence" value="ECO:0007669"/>
    <property type="project" value="UniProtKB-EC"/>
</dbReference>
<feature type="active site" description="Acyl-thioester intermediate" evidence="4">
    <location>
        <position position="114"/>
    </location>
</feature>
<feature type="domain" description="Thiolase C-terminal" evidence="7">
    <location>
        <begin position="319"/>
        <end position="440"/>
    </location>
</feature>
<dbReference type="FunFam" id="3.40.47.10:FF:000010">
    <property type="entry name" value="Acetyl-CoA acetyltransferase (Thiolase)"/>
    <property type="match status" value="1"/>
</dbReference>
<feature type="active site" description="Proton acceptor" evidence="4">
    <location>
        <position position="398"/>
    </location>
</feature>
<sequence length="442" mass="47379">MEEKQEKEFTTIPEVKTQFIFFKDITMKEVVIVSACRTAIGAFGGTLKDLNGATIASVTMKEAIKRAGIEPGMIDDIRYGCCIEHHDTLNTTRVAALMAGIPDTVPAVTINRVCISGMEAVLSGMAMIQAGMADIILAGGVEHMSGVPYTVPKARWGCRLQDQQFVDAMIHALHCGSHILPFGDDTPLNTSEAPASHFMGKPYIMGHTAEFVAQHLGISREEMDEVALRSHNNAERATNEGLFREEIVPVEVPQRKKDPIIFDKDEHFRPGMTMEQLQKLPPGFIPKTGKVTAGNSSGINDGSSAMIIMSAEKAADLGLKPIAKIKATGMGACHPTIMGLSPVPAVKQLMDRSGLAINDFQLIEVNEAFAAQYIGCEKELGLNREITNVNGSGIGLGHPVGSTGSRIMVTLIHAMKQRNKNLGLATLCGGGGVSLACAIEML</sequence>
<dbReference type="EMBL" id="FWEV01000044">
    <property type="protein sequence ID" value="SLM28535.1"/>
    <property type="molecule type" value="Genomic_DNA"/>
</dbReference>
<dbReference type="InterPro" id="IPR016039">
    <property type="entry name" value="Thiolase-like"/>
</dbReference>
<name>A0A1W1H828_9BACT</name>
<feature type="domain" description="Thiolase N-terminal" evidence="6">
    <location>
        <begin position="202"/>
        <end position="311"/>
    </location>
</feature>
<accession>A0A1W1H828</accession>
<dbReference type="NCBIfam" id="TIGR01930">
    <property type="entry name" value="AcCoA-C-Actrans"/>
    <property type="match status" value="1"/>
</dbReference>
<dbReference type="Pfam" id="PF02803">
    <property type="entry name" value="Thiolase_C"/>
    <property type="match status" value="1"/>
</dbReference>
<dbReference type="PANTHER" id="PTHR18919">
    <property type="entry name" value="ACETYL-COA C-ACYLTRANSFERASE"/>
    <property type="match status" value="1"/>
</dbReference>
<evidence type="ECO:0000313" key="9">
    <source>
        <dbReference type="Proteomes" id="UP000191931"/>
    </source>
</evidence>
<dbReference type="PANTHER" id="PTHR18919:SF107">
    <property type="entry name" value="ACETYL-COA ACETYLTRANSFERASE, CYTOSOLIC"/>
    <property type="match status" value="1"/>
</dbReference>
<evidence type="ECO:0000256" key="1">
    <source>
        <dbReference type="ARBA" id="ARBA00010982"/>
    </source>
</evidence>
<dbReference type="PIRSF" id="PIRSF000429">
    <property type="entry name" value="Ac-CoA_Ac_transf"/>
    <property type="match status" value="1"/>
</dbReference>
<evidence type="ECO:0000256" key="2">
    <source>
        <dbReference type="ARBA" id="ARBA00022679"/>
    </source>
</evidence>
<dbReference type="STRING" id="1246637.MTBBW1_1380082"/>
<evidence type="ECO:0000259" key="7">
    <source>
        <dbReference type="Pfam" id="PF02803"/>
    </source>
</evidence>
<keyword evidence="3 5" id="KW-0012">Acyltransferase</keyword>
<proteinExistence type="inferred from homology"/>
<evidence type="ECO:0000256" key="3">
    <source>
        <dbReference type="ARBA" id="ARBA00023315"/>
    </source>
</evidence>
<dbReference type="Pfam" id="PF00108">
    <property type="entry name" value="Thiolase_N"/>
    <property type="match status" value="2"/>
</dbReference>
<dbReference type="InterPro" id="IPR002155">
    <property type="entry name" value="Thiolase"/>
</dbReference>
<gene>
    <name evidence="8" type="primary">thlA</name>
    <name evidence="8" type="ORF">MTBBW1_1380082</name>
</gene>
<comment type="similarity">
    <text evidence="1 5">Belongs to the thiolase-like superfamily. Thiolase family.</text>
</comment>
<dbReference type="InterPro" id="IPR020616">
    <property type="entry name" value="Thiolase_N"/>
</dbReference>
<evidence type="ECO:0000256" key="4">
    <source>
        <dbReference type="PIRSR" id="PIRSR000429-1"/>
    </source>
</evidence>
<dbReference type="Gene3D" id="3.40.47.10">
    <property type="match status" value="1"/>
</dbReference>
<keyword evidence="2 5" id="KW-0808">Transferase</keyword>
<evidence type="ECO:0000256" key="5">
    <source>
        <dbReference type="RuleBase" id="RU003557"/>
    </source>
</evidence>
<organism evidence="8 9">
    <name type="scientific">Desulfamplus magnetovallimortis</name>
    <dbReference type="NCBI Taxonomy" id="1246637"/>
    <lineage>
        <taxon>Bacteria</taxon>
        <taxon>Pseudomonadati</taxon>
        <taxon>Thermodesulfobacteriota</taxon>
        <taxon>Desulfobacteria</taxon>
        <taxon>Desulfobacterales</taxon>
        <taxon>Desulfobacteraceae</taxon>
        <taxon>Desulfamplus</taxon>
    </lineage>
</organism>
<dbReference type="InterPro" id="IPR020615">
    <property type="entry name" value="Thiolase_acyl_enz_int_AS"/>
</dbReference>